<reference evidence="4 5" key="1">
    <citation type="journal article" date="2018" name="Genome Biol. Evol.">
        <title>Complete Genome Sequence of Streptococcus ruminantium sp. nov. GUT-187T (=DSM 104980T =JCM 31869T), the Type Strain of S. ruminantium, and Comparison with Genome Sequences of Streptococcus suis Strains.</title>
        <authorList>
            <person name="Tohya M."/>
            <person name="Sekizaki T."/>
            <person name="Miyoshi-Akiyama T."/>
        </authorList>
    </citation>
    <scope>NUCLEOTIDE SEQUENCE [LARGE SCALE GENOMIC DNA]</scope>
    <source>
        <strain evidence="4 5">GUT187T</strain>
    </source>
</reference>
<dbReference type="InterPro" id="IPR008613">
    <property type="entry name" value="Excalibur_Ca-bd_domain"/>
</dbReference>
<evidence type="ECO:0000313" key="4">
    <source>
        <dbReference type="EMBL" id="BBA92643.1"/>
    </source>
</evidence>
<feature type="transmembrane region" description="Helical" evidence="2">
    <location>
        <begin position="26"/>
        <end position="44"/>
    </location>
</feature>
<dbReference type="Pfam" id="PF05901">
    <property type="entry name" value="Excalibur"/>
    <property type="match status" value="1"/>
</dbReference>
<organism evidence="4 5">
    <name type="scientific">Streptococcus ruminantium</name>
    <dbReference type="NCBI Taxonomy" id="1917441"/>
    <lineage>
        <taxon>Bacteria</taxon>
        <taxon>Bacillati</taxon>
        <taxon>Bacillota</taxon>
        <taxon>Bacilli</taxon>
        <taxon>Lactobacillales</taxon>
        <taxon>Streptococcaceae</taxon>
        <taxon>Streptococcus</taxon>
    </lineage>
</organism>
<keyword evidence="2" id="KW-1133">Transmembrane helix</keyword>
<dbReference type="KEGG" id="srq:SR187_5175"/>
<evidence type="ECO:0000313" key="5">
    <source>
        <dbReference type="Proteomes" id="UP000269331"/>
    </source>
</evidence>
<evidence type="ECO:0000256" key="1">
    <source>
        <dbReference type="SAM" id="MobiDB-lite"/>
    </source>
</evidence>
<evidence type="ECO:0000256" key="2">
    <source>
        <dbReference type="SAM" id="Phobius"/>
    </source>
</evidence>
<feature type="region of interest" description="Disordered" evidence="1">
    <location>
        <begin position="419"/>
        <end position="438"/>
    </location>
</feature>
<sequence length="438" mass="48981">MFTGKITQKVTSVFLKKSRKFFNRKTGIIAGGTLAIIFITGQLTTAELPKKEKLYGQQYATVVKHFQEAGFENIQGKEINDLEFGKIGENNPVEVVSVDGEKWKEGWVRKNAPIVISYHAPKEDTVEVKFSPSSKIADVEKELSKLGFKQIDMIPILLIEKGNEDKKDRVDTLQIGNHLYQTGYFYSASLPVKLTYFDVSQDNIRVPENVIDAESKSELEKHIKVAGFTDIKWEAVADKDKSNHEKIQKITLGGVELRLRTKQEIVIKKETPIVIAYSDFSSFAELPTTISTTKIADTKKLFIDGGFPQVTEVATDTNEISKNGQVIAVEIDGKVFSDINDKVIKKDSQVVIKYWNAEKAIAEKALKDEEARIVAEAKRQTKVRVQNQIQQFAGNTSQNVYYPNCKAARQAGAAPVYRGQPGYGPHLDRDGDGIGCER</sequence>
<dbReference type="AlphaFoldDB" id="A0A2Z5U3R1"/>
<keyword evidence="2" id="KW-0472">Membrane</keyword>
<accession>A0A2Z5U3R1</accession>
<keyword evidence="2" id="KW-0812">Transmembrane</keyword>
<name>A0A2Z5U3R1_9STRE</name>
<dbReference type="RefSeq" id="WP_120171716.1">
    <property type="nucleotide sequence ID" value="NZ_AP018400.1"/>
</dbReference>
<protein>
    <submittedName>
        <fullName evidence="4">Calcium-binding protein</fullName>
    </submittedName>
</protein>
<dbReference type="SMART" id="SM00894">
    <property type="entry name" value="Excalibur"/>
    <property type="match status" value="1"/>
</dbReference>
<feature type="domain" description="Excalibur calcium-binding" evidence="3">
    <location>
        <begin position="401"/>
        <end position="437"/>
    </location>
</feature>
<proteinExistence type="predicted"/>
<evidence type="ECO:0000259" key="3">
    <source>
        <dbReference type="SMART" id="SM00894"/>
    </source>
</evidence>
<feature type="compositionally biased region" description="Basic and acidic residues" evidence="1">
    <location>
        <begin position="426"/>
        <end position="438"/>
    </location>
</feature>
<dbReference type="Proteomes" id="UP000269331">
    <property type="component" value="Chromosome"/>
</dbReference>
<dbReference type="EMBL" id="AP018400">
    <property type="protein sequence ID" value="BBA92643.1"/>
    <property type="molecule type" value="Genomic_DNA"/>
</dbReference>
<dbReference type="GeneID" id="52229585"/>
<gene>
    <name evidence="4" type="ORF">SR187_5175</name>
</gene>
<dbReference type="OrthoDB" id="4376109at2"/>